<accession>A0AAV4R8N4</accession>
<dbReference type="AlphaFoldDB" id="A0AAV4R8N4"/>
<comment type="caution">
    <text evidence="1">The sequence shown here is derived from an EMBL/GenBank/DDBJ whole genome shotgun (WGS) entry which is preliminary data.</text>
</comment>
<evidence type="ECO:0000313" key="2">
    <source>
        <dbReference type="Proteomes" id="UP001054945"/>
    </source>
</evidence>
<name>A0AAV4R8N4_CAEEX</name>
<sequence length="74" mass="7999">MPGAECSSSAELSSAVPWQKTGWGRVEGLEPVCTTPYRFLKPPPGRRCVETGEASPFPGCVSAAFECFELVKMF</sequence>
<evidence type="ECO:0000313" key="1">
    <source>
        <dbReference type="EMBL" id="GIY17001.1"/>
    </source>
</evidence>
<dbReference type="EMBL" id="BPLR01007450">
    <property type="protein sequence ID" value="GIY17001.1"/>
    <property type="molecule type" value="Genomic_DNA"/>
</dbReference>
<gene>
    <name evidence="1" type="ORF">CEXT_528071</name>
</gene>
<organism evidence="1 2">
    <name type="scientific">Caerostris extrusa</name>
    <name type="common">Bark spider</name>
    <name type="synonym">Caerostris bankana</name>
    <dbReference type="NCBI Taxonomy" id="172846"/>
    <lineage>
        <taxon>Eukaryota</taxon>
        <taxon>Metazoa</taxon>
        <taxon>Ecdysozoa</taxon>
        <taxon>Arthropoda</taxon>
        <taxon>Chelicerata</taxon>
        <taxon>Arachnida</taxon>
        <taxon>Araneae</taxon>
        <taxon>Araneomorphae</taxon>
        <taxon>Entelegynae</taxon>
        <taxon>Araneoidea</taxon>
        <taxon>Araneidae</taxon>
        <taxon>Caerostris</taxon>
    </lineage>
</organism>
<keyword evidence="2" id="KW-1185">Reference proteome</keyword>
<dbReference type="Proteomes" id="UP001054945">
    <property type="component" value="Unassembled WGS sequence"/>
</dbReference>
<protein>
    <submittedName>
        <fullName evidence="1">Uncharacterized protein</fullName>
    </submittedName>
</protein>
<reference evidence="1 2" key="1">
    <citation type="submission" date="2021-06" db="EMBL/GenBank/DDBJ databases">
        <title>Caerostris extrusa draft genome.</title>
        <authorList>
            <person name="Kono N."/>
            <person name="Arakawa K."/>
        </authorList>
    </citation>
    <scope>NUCLEOTIDE SEQUENCE [LARGE SCALE GENOMIC DNA]</scope>
</reference>
<proteinExistence type="predicted"/>